<sequence length="446" mass="50144">MNEALVADIEISDSTLEESNNNYLGTVSELGDTEEIAAGKDIYTDQGVLLLKKGTLINRKTYRTLIKHRLKDTVDSSLAVADTLTNSQLYDDLKEQLENDPSLVQMALAIPNHTGLHQCLQHIFINEQLRNKVTIAKKSHPKLYTHSLRVSINAAIMGFYLGLSRDDCDCLATAGLLHDLGHMHMDSSIMQSNQLLLPKQKQIIYAHPVIMYMLLKDSDTYHPKISMPILEHHERTWGTGYPRGISTYHSKLSAVLAMTEVIASMTEKHSIARVFTVLRSHDNTFDKDLISAIVRASKSMTLAVPDNKIELELSTEYLSLISSVLAEWDACYQKIQPELNDHPLLQQINVWIYGIQKAIDRCGIDLHADQPLMPFADDPVVLEEVHNHLDELLFTLGEILDSLDREKMKNRNSIANDNHSLAAWIDSLQAAVRQYKSTIGLSVQDA</sequence>
<feature type="domain" description="HD-GYP" evidence="1">
    <location>
        <begin position="121"/>
        <end position="317"/>
    </location>
</feature>
<dbReference type="Pfam" id="PF01966">
    <property type="entry name" value="HD"/>
    <property type="match status" value="1"/>
</dbReference>
<accession>A0Y9W9</accession>
<proteinExistence type="predicted"/>
<dbReference type="CDD" id="cd00077">
    <property type="entry name" value="HDc"/>
    <property type="match status" value="1"/>
</dbReference>
<dbReference type="STRING" id="247633.GP2143_16746"/>
<dbReference type="OrthoDB" id="9780948at2"/>
<gene>
    <name evidence="2" type="ORF">GP2143_16746</name>
</gene>
<dbReference type="PROSITE" id="PS51832">
    <property type="entry name" value="HD_GYP"/>
    <property type="match status" value="1"/>
</dbReference>
<keyword evidence="3" id="KW-1185">Reference proteome</keyword>
<name>A0Y9W9_9GAMM</name>
<evidence type="ECO:0000313" key="3">
    <source>
        <dbReference type="Proteomes" id="UP000004931"/>
    </source>
</evidence>
<dbReference type="AlphaFoldDB" id="A0Y9W9"/>
<dbReference type="InterPro" id="IPR037522">
    <property type="entry name" value="HD_GYP_dom"/>
</dbReference>
<dbReference type="Proteomes" id="UP000004931">
    <property type="component" value="Unassembled WGS sequence"/>
</dbReference>
<dbReference type="GO" id="GO:0008081">
    <property type="term" value="F:phosphoric diester hydrolase activity"/>
    <property type="evidence" value="ECO:0007669"/>
    <property type="project" value="UniProtKB-ARBA"/>
</dbReference>
<organism evidence="2 3">
    <name type="scientific">marine gamma proteobacterium HTCC2143</name>
    <dbReference type="NCBI Taxonomy" id="247633"/>
    <lineage>
        <taxon>Bacteria</taxon>
        <taxon>Pseudomonadati</taxon>
        <taxon>Pseudomonadota</taxon>
        <taxon>Gammaproteobacteria</taxon>
        <taxon>Cellvibrionales</taxon>
        <taxon>Spongiibacteraceae</taxon>
        <taxon>BD1-7 clade</taxon>
    </lineage>
</organism>
<dbReference type="eggNOG" id="COG2206">
    <property type="taxonomic scope" value="Bacteria"/>
</dbReference>
<comment type="caution">
    <text evidence="2">The sequence shown here is derived from an EMBL/GenBank/DDBJ whole genome shotgun (WGS) entry which is preliminary data.</text>
</comment>
<dbReference type="InterPro" id="IPR003607">
    <property type="entry name" value="HD/PDEase_dom"/>
</dbReference>
<dbReference type="PANTHER" id="PTHR43155">
    <property type="entry name" value="CYCLIC DI-GMP PHOSPHODIESTERASE PA4108-RELATED"/>
    <property type="match status" value="1"/>
</dbReference>
<dbReference type="SMART" id="SM00471">
    <property type="entry name" value="HDc"/>
    <property type="match status" value="1"/>
</dbReference>
<dbReference type="InterPro" id="IPR006674">
    <property type="entry name" value="HD_domain"/>
</dbReference>
<dbReference type="PANTHER" id="PTHR43155:SF2">
    <property type="entry name" value="CYCLIC DI-GMP PHOSPHODIESTERASE PA4108"/>
    <property type="match status" value="1"/>
</dbReference>
<dbReference type="SUPFAM" id="SSF109604">
    <property type="entry name" value="HD-domain/PDEase-like"/>
    <property type="match status" value="1"/>
</dbReference>
<evidence type="ECO:0000259" key="1">
    <source>
        <dbReference type="PROSITE" id="PS51832"/>
    </source>
</evidence>
<dbReference type="EMBL" id="AAVT01000001">
    <property type="protein sequence ID" value="EAW32923.1"/>
    <property type="molecule type" value="Genomic_DNA"/>
</dbReference>
<evidence type="ECO:0000313" key="2">
    <source>
        <dbReference type="EMBL" id="EAW32923.1"/>
    </source>
</evidence>
<reference evidence="2 3" key="1">
    <citation type="journal article" date="2010" name="J. Bacteriol.">
        <title>Genome sequence of the oligotrophic marine Gammaproteobacterium HTCC2143, isolated from the Oregon Coast.</title>
        <authorList>
            <person name="Oh H.M."/>
            <person name="Kang I."/>
            <person name="Ferriera S."/>
            <person name="Giovannoni S.J."/>
            <person name="Cho J.C."/>
        </authorList>
    </citation>
    <scope>NUCLEOTIDE SEQUENCE [LARGE SCALE GENOMIC DNA]</scope>
    <source>
        <strain evidence="2 3">HTCC2143</strain>
    </source>
</reference>
<dbReference type="Gene3D" id="1.10.3210.10">
    <property type="entry name" value="Hypothetical protein af1432"/>
    <property type="match status" value="1"/>
</dbReference>
<protein>
    <submittedName>
        <fullName evidence="2">HD-GYP domain</fullName>
    </submittedName>
</protein>